<keyword evidence="2" id="KW-0067">ATP-binding</keyword>
<dbReference type="InterPro" id="IPR000719">
    <property type="entry name" value="Prot_kinase_dom"/>
</dbReference>
<dbReference type="SMART" id="SM00220">
    <property type="entry name" value="S_TKc"/>
    <property type="match status" value="1"/>
</dbReference>
<dbReference type="PANTHER" id="PTHR24347">
    <property type="entry name" value="SERINE/THREONINE-PROTEIN KINASE"/>
    <property type="match status" value="1"/>
</dbReference>
<dbReference type="FunCoup" id="G4TSX8">
    <property type="interactions" value="186"/>
</dbReference>
<gene>
    <name evidence="5" type="ORF">PIIN_08373</name>
</gene>
<dbReference type="AlphaFoldDB" id="G4TSX8"/>
<accession>G4TSX8</accession>
<evidence type="ECO:0000313" key="6">
    <source>
        <dbReference type="Proteomes" id="UP000007148"/>
    </source>
</evidence>
<dbReference type="GO" id="GO:0005524">
    <property type="term" value="F:ATP binding"/>
    <property type="evidence" value="ECO:0007669"/>
    <property type="project" value="UniProtKB-KW"/>
</dbReference>
<dbReference type="Proteomes" id="UP000007148">
    <property type="component" value="Unassembled WGS sequence"/>
</dbReference>
<evidence type="ECO:0000313" key="5">
    <source>
        <dbReference type="EMBL" id="CCA74421.1"/>
    </source>
</evidence>
<dbReference type="PROSITE" id="PS50011">
    <property type="entry name" value="PROTEIN_KINASE_DOM"/>
    <property type="match status" value="1"/>
</dbReference>
<dbReference type="Gene3D" id="3.30.200.20">
    <property type="entry name" value="Phosphorylase Kinase, domain 1"/>
    <property type="match status" value="1"/>
</dbReference>
<dbReference type="HOGENOM" id="CLU_000288_63_0_1"/>
<feature type="compositionally biased region" description="Low complexity" evidence="3">
    <location>
        <begin position="456"/>
        <end position="467"/>
    </location>
</feature>
<evidence type="ECO:0000259" key="4">
    <source>
        <dbReference type="PROSITE" id="PS50011"/>
    </source>
</evidence>
<feature type="compositionally biased region" description="Polar residues" evidence="3">
    <location>
        <begin position="393"/>
        <end position="405"/>
    </location>
</feature>
<feature type="region of interest" description="Disordered" evidence="3">
    <location>
        <begin position="42"/>
        <end position="65"/>
    </location>
</feature>
<dbReference type="CDD" id="cd05117">
    <property type="entry name" value="STKc_CAMK"/>
    <property type="match status" value="1"/>
</dbReference>
<feature type="compositionally biased region" description="Basic residues" evidence="3">
    <location>
        <begin position="442"/>
        <end position="452"/>
    </location>
</feature>
<dbReference type="STRING" id="1109443.G4TSX8"/>
<dbReference type="Pfam" id="PF00069">
    <property type="entry name" value="Pkinase"/>
    <property type="match status" value="1"/>
</dbReference>
<dbReference type="InParanoid" id="G4TSX8"/>
<reference evidence="5 6" key="1">
    <citation type="journal article" date="2011" name="PLoS Pathog.">
        <title>Endophytic Life Strategies Decoded by Genome and Transcriptome Analyses of the Mutualistic Root Symbiont Piriformospora indica.</title>
        <authorList>
            <person name="Zuccaro A."/>
            <person name="Lahrmann U."/>
            <person name="Guldener U."/>
            <person name="Langen G."/>
            <person name="Pfiffi S."/>
            <person name="Biedenkopf D."/>
            <person name="Wong P."/>
            <person name="Samans B."/>
            <person name="Grimm C."/>
            <person name="Basiewicz M."/>
            <person name="Murat C."/>
            <person name="Martin F."/>
            <person name="Kogel K.H."/>
        </authorList>
    </citation>
    <scope>NUCLEOTIDE SEQUENCE [LARGE SCALE GENOMIC DNA]</scope>
    <source>
        <strain evidence="5 6">DSM 11827</strain>
    </source>
</reference>
<dbReference type="OrthoDB" id="40902at2759"/>
<dbReference type="InterPro" id="IPR008271">
    <property type="entry name" value="Ser/Thr_kinase_AS"/>
</dbReference>
<dbReference type="EMBL" id="CAFZ01000311">
    <property type="protein sequence ID" value="CCA74421.1"/>
    <property type="molecule type" value="Genomic_DNA"/>
</dbReference>
<keyword evidence="5" id="KW-0808">Transferase</keyword>
<proteinExistence type="predicted"/>
<evidence type="ECO:0000256" key="3">
    <source>
        <dbReference type="SAM" id="MobiDB-lite"/>
    </source>
</evidence>
<dbReference type="eggNOG" id="KOG0032">
    <property type="taxonomic scope" value="Eukaryota"/>
</dbReference>
<comment type="caution">
    <text evidence="5">The sequence shown here is derived from an EMBL/GenBank/DDBJ whole genome shotgun (WGS) entry which is preliminary data.</text>
</comment>
<evidence type="ECO:0000256" key="1">
    <source>
        <dbReference type="ARBA" id="ARBA00022741"/>
    </source>
</evidence>
<feature type="region of interest" description="Disordered" evidence="3">
    <location>
        <begin position="369"/>
        <end position="507"/>
    </location>
</feature>
<feature type="domain" description="Protein kinase" evidence="4">
    <location>
        <begin position="19"/>
        <end position="327"/>
    </location>
</feature>
<keyword evidence="1" id="KW-0547">Nucleotide-binding</keyword>
<dbReference type="PROSITE" id="PS00108">
    <property type="entry name" value="PROTEIN_KINASE_ST"/>
    <property type="match status" value="1"/>
</dbReference>
<dbReference type="Gene3D" id="1.10.510.10">
    <property type="entry name" value="Transferase(Phosphotransferase) domain 1"/>
    <property type="match status" value="1"/>
</dbReference>
<dbReference type="GO" id="GO:0004672">
    <property type="term" value="F:protein kinase activity"/>
    <property type="evidence" value="ECO:0007669"/>
    <property type="project" value="InterPro"/>
</dbReference>
<name>G4TSX8_SERID</name>
<sequence length="520" mass="57694">MPSFSLLPQPKSFHKKKNYVLKEELGSGSFGKVIRATWTKPLDADSNNSANNSTATNGGVRKSSTGICASTSTLEKERSSVGLAAQNVRPGESRDVALKVIPKKKVKHNEDSVWGEMNVLKGLDHPNIVKFYEWFESRDKYYLSFELATGGELFERVTRQGKFTEKDAQNVVRSMLQGVKYLHEHDIVHRDLKPENILYRTKASDSDIVIADFGMCVAFLIVWPLLLSVAGSFGYVAPEVLAQKGHGKPVDIWSTGIITYVLLCGYSPFRSEKPQELFEETLNARIQFHDRYWKNISQEAKSFILSLLRLDPADRPTVQEALKDPWLSAEVSTDHDLSAALRENFSPRAKWRSAIDAVRAAGRLSALANAHRNSGSSSSSSTALSGRMKSDDSTLTVDSGGWKSTFTDDSRKGTEIRDGKTTSDEEEGEEDGGVGMEWEIKPHHHHHHHHHSKNETATTTSPTTTATMPPPPPVTVKSQAESVKAEVAKSHARRESDDSDDVHNRIPGAYIWDAVKKALD</sequence>
<feature type="compositionally biased region" description="Basic and acidic residues" evidence="3">
    <location>
        <begin position="406"/>
        <end position="423"/>
    </location>
</feature>
<keyword evidence="6" id="KW-1185">Reference proteome</keyword>
<organism evidence="5 6">
    <name type="scientific">Serendipita indica (strain DSM 11827)</name>
    <name type="common">Root endophyte fungus</name>
    <name type="synonym">Piriformospora indica</name>
    <dbReference type="NCBI Taxonomy" id="1109443"/>
    <lineage>
        <taxon>Eukaryota</taxon>
        <taxon>Fungi</taxon>
        <taxon>Dikarya</taxon>
        <taxon>Basidiomycota</taxon>
        <taxon>Agaricomycotina</taxon>
        <taxon>Agaricomycetes</taxon>
        <taxon>Sebacinales</taxon>
        <taxon>Serendipitaceae</taxon>
        <taxon>Serendipita</taxon>
    </lineage>
</organism>
<feature type="compositionally biased region" description="Low complexity" evidence="3">
    <location>
        <begin position="44"/>
        <end position="57"/>
    </location>
</feature>
<dbReference type="OMA" id="FHERYWG"/>
<dbReference type="FunFam" id="1.10.510.10:FF:000571">
    <property type="entry name" value="Maternal embryonic leucine zipper kinase"/>
    <property type="match status" value="1"/>
</dbReference>
<dbReference type="SUPFAM" id="SSF56112">
    <property type="entry name" value="Protein kinase-like (PK-like)"/>
    <property type="match status" value="1"/>
</dbReference>
<protein>
    <submittedName>
        <fullName evidence="5">Probable CMK1-Ca2+/calmodulin-dependent ser/thr protein kinase type I</fullName>
    </submittedName>
</protein>
<keyword evidence="5" id="KW-0418">Kinase</keyword>
<feature type="compositionally biased region" description="Basic and acidic residues" evidence="3">
    <location>
        <begin position="483"/>
        <end position="504"/>
    </location>
</feature>
<dbReference type="InterPro" id="IPR011009">
    <property type="entry name" value="Kinase-like_dom_sf"/>
</dbReference>
<evidence type="ECO:0000256" key="2">
    <source>
        <dbReference type="ARBA" id="ARBA00022840"/>
    </source>
</evidence>